<dbReference type="Proteomes" id="UP001199916">
    <property type="component" value="Unassembled WGS sequence"/>
</dbReference>
<sequence length="118" mass="14074">MMIRLNEYQFKEEYTYYILQSLKVGKKENFRRDFLNMHSMDQVNLFMELDETKRLRAYSFLSPAEFGHIFAELHPLQQKKYILELDHQYAITMLNELPSDNATHFIGLLSNKEVFSGA</sequence>
<evidence type="ECO:0000313" key="3">
    <source>
        <dbReference type="Proteomes" id="UP001199916"/>
    </source>
</evidence>
<feature type="domain" description="Magnesium transporter MgtE intracellular" evidence="1">
    <location>
        <begin position="37"/>
        <end position="113"/>
    </location>
</feature>
<dbReference type="Gene3D" id="1.25.60.10">
    <property type="entry name" value="MgtE N-terminal domain-like"/>
    <property type="match status" value="1"/>
</dbReference>
<accession>A0ABS8YIS0</accession>
<organism evidence="2 3">
    <name type="scientific">Paenibacillus profundus</name>
    <dbReference type="NCBI Taxonomy" id="1173085"/>
    <lineage>
        <taxon>Bacteria</taxon>
        <taxon>Bacillati</taxon>
        <taxon>Bacillota</taxon>
        <taxon>Bacilli</taxon>
        <taxon>Bacillales</taxon>
        <taxon>Paenibacillaceae</taxon>
        <taxon>Paenibacillus</taxon>
    </lineage>
</organism>
<dbReference type="Pfam" id="PF03448">
    <property type="entry name" value="MgtE_N"/>
    <property type="match status" value="1"/>
</dbReference>
<proteinExistence type="predicted"/>
<dbReference type="InterPro" id="IPR006668">
    <property type="entry name" value="Mg_transptr_MgtE_intracell_dom"/>
</dbReference>
<comment type="caution">
    <text evidence="2">The sequence shown here is derived from an EMBL/GenBank/DDBJ whole genome shotgun (WGS) entry which is preliminary data.</text>
</comment>
<dbReference type="EMBL" id="JAJNBZ010000012">
    <property type="protein sequence ID" value="MCE5170839.1"/>
    <property type="molecule type" value="Genomic_DNA"/>
</dbReference>
<dbReference type="SUPFAM" id="SSF158791">
    <property type="entry name" value="MgtE N-terminal domain-like"/>
    <property type="match status" value="1"/>
</dbReference>
<evidence type="ECO:0000259" key="1">
    <source>
        <dbReference type="Pfam" id="PF03448"/>
    </source>
</evidence>
<name>A0ABS8YIS0_9BACL</name>
<keyword evidence="3" id="KW-1185">Reference proteome</keyword>
<dbReference type="RefSeq" id="WP_233697475.1">
    <property type="nucleotide sequence ID" value="NZ_JAJNBZ010000012.1"/>
</dbReference>
<dbReference type="InterPro" id="IPR038076">
    <property type="entry name" value="MgtE_N_sf"/>
</dbReference>
<protein>
    <recommendedName>
        <fullName evidence="1">Magnesium transporter MgtE intracellular domain-containing protein</fullName>
    </recommendedName>
</protein>
<reference evidence="2 3" key="1">
    <citation type="submission" date="2021-11" db="EMBL/GenBank/DDBJ databases">
        <title>Draft genome sequence of Paenibacillus profundus YoMME, a new Gram-positive bacteria with exoelectrogenic properties.</title>
        <authorList>
            <person name="Hubenova Y."/>
            <person name="Hubenova E."/>
            <person name="Manasiev Y."/>
            <person name="Peykov S."/>
            <person name="Mitov M."/>
        </authorList>
    </citation>
    <scope>NUCLEOTIDE SEQUENCE [LARGE SCALE GENOMIC DNA]</scope>
    <source>
        <strain evidence="2 3">YoMME</strain>
    </source>
</reference>
<evidence type="ECO:0000313" key="2">
    <source>
        <dbReference type="EMBL" id="MCE5170839.1"/>
    </source>
</evidence>
<gene>
    <name evidence="2" type="ORF">LQV63_16165</name>
</gene>